<dbReference type="EMBL" id="BK016199">
    <property type="protein sequence ID" value="DAG01929.1"/>
    <property type="molecule type" value="Genomic_DNA"/>
</dbReference>
<evidence type="ECO:0000256" key="1">
    <source>
        <dbReference type="SAM" id="Phobius"/>
    </source>
</evidence>
<sequence>MLILFPVTLPPSAYGLSSITSSLFFRLETSFSAFLALLYYIMSQLFIYPFYTNRPRFV</sequence>
<feature type="transmembrane region" description="Helical" evidence="1">
    <location>
        <begin position="31"/>
        <end position="51"/>
    </location>
</feature>
<name>A0A8S5V5A6_9CAUD</name>
<evidence type="ECO:0000313" key="2">
    <source>
        <dbReference type="EMBL" id="DAG01929.1"/>
    </source>
</evidence>
<reference evidence="2" key="1">
    <citation type="journal article" date="2021" name="Proc. Natl. Acad. Sci. U.S.A.">
        <title>A Catalog of Tens of Thousands of Viruses from Human Metagenomes Reveals Hidden Associations with Chronic Diseases.</title>
        <authorList>
            <person name="Tisza M.J."/>
            <person name="Buck C.B."/>
        </authorList>
    </citation>
    <scope>NUCLEOTIDE SEQUENCE</scope>
    <source>
        <strain evidence="2">CtYaH2</strain>
    </source>
</reference>
<keyword evidence="1" id="KW-0812">Transmembrane</keyword>
<keyword evidence="1" id="KW-0472">Membrane</keyword>
<protein>
    <submittedName>
        <fullName evidence="2">Uncharacterized protein</fullName>
    </submittedName>
</protein>
<accession>A0A8S5V5A6</accession>
<keyword evidence="1" id="KW-1133">Transmembrane helix</keyword>
<organism evidence="2">
    <name type="scientific">Siphoviridae sp. ctYaH2</name>
    <dbReference type="NCBI Taxonomy" id="2825549"/>
    <lineage>
        <taxon>Viruses</taxon>
        <taxon>Duplodnaviria</taxon>
        <taxon>Heunggongvirae</taxon>
        <taxon>Uroviricota</taxon>
        <taxon>Caudoviricetes</taxon>
    </lineage>
</organism>
<proteinExistence type="predicted"/>